<organism evidence="2">
    <name type="scientific">Myoviridae sp. ctHP32</name>
    <dbReference type="NCBI Taxonomy" id="2823539"/>
    <lineage>
        <taxon>Viruses</taxon>
        <taxon>Duplodnaviria</taxon>
        <taxon>Heunggongvirae</taxon>
        <taxon>Uroviricota</taxon>
        <taxon>Caudoviricetes</taxon>
    </lineage>
</organism>
<feature type="compositionally biased region" description="Gly residues" evidence="1">
    <location>
        <begin position="28"/>
        <end position="40"/>
    </location>
</feature>
<evidence type="ECO:0000256" key="1">
    <source>
        <dbReference type="SAM" id="MobiDB-lite"/>
    </source>
</evidence>
<sequence length="183" mass="19083">MAIYYGDSNGKAQRIVVTGMQGPAGPQGPAGQGVPAGGTAGQVLTQSNDGPVWADSTALGAVIQTNSEFRVYQKGSLITVVANGTFSKSTSVITENAASVGTPYFTNTVNVPPPHVVLQYFLSGTISVTGGNLFMIIWSCEINIDGKVRIRATYANGNSSVTGTPTFTYNVWPGTILGQYLID</sequence>
<name>A0A8S5LFY6_9CAUD</name>
<protein>
    <submittedName>
        <fullName evidence="2">Collagen alpha 1(VIII) chain protein</fullName>
    </submittedName>
</protein>
<accession>A0A8S5LFY6</accession>
<reference evidence="2" key="1">
    <citation type="journal article" date="2021" name="Proc. Natl. Acad. Sci. U.S.A.">
        <title>A Catalog of Tens of Thousands of Viruses from Human Metagenomes Reveals Hidden Associations with Chronic Diseases.</title>
        <authorList>
            <person name="Tisza M.J."/>
            <person name="Buck C.B."/>
        </authorList>
    </citation>
    <scope>NUCLEOTIDE SEQUENCE</scope>
    <source>
        <strain evidence="2">CtHP32</strain>
    </source>
</reference>
<feature type="region of interest" description="Disordered" evidence="1">
    <location>
        <begin position="20"/>
        <end position="41"/>
    </location>
</feature>
<proteinExistence type="predicted"/>
<evidence type="ECO:0000313" key="2">
    <source>
        <dbReference type="EMBL" id="DAD68831.1"/>
    </source>
</evidence>
<keyword evidence="2" id="KW-0176">Collagen</keyword>
<dbReference type="EMBL" id="BK014710">
    <property type="protein sequence ID" value="DAD68831.1"/>
    <property type="molecule type" value="Genomic_DNA"/>
</dbReference>